<dbReference type="OrthoDB" id="7800844at2"/>
<dbReference type="InterPro" id="IPR050445">
    <property type="entry name" value="Bact_polysacc_biosynth/exp"/>
</dbReference>
<dbReference type="EMBL" id="FMZV01000024">
    <property type="protein sequence ID" value="SDE59548.1"/>
    <property type="molecule type" value="Genomic_DNA"/>
</dbReference>
<gene>
    <name evidence="4" type="ORF">SAMN04488239_12417</name>
</gene>
<proteinExistence type="predicted"/>
<feature type="compositionally biased region" description="Low complexity" evidence="2">
    <location>
        <begin position="18"/>
        <end position="101"/>
    </location>
</feature>
<feature type="region of interest" description="Disordered" evidence="2">
    <location>
        <begin position="1"/>
        <end position="102"/>
    </location>
</feature>
<keyword evidence="5" id="KW-1185">Reference proteome</keyword>
<organism evidence="4 5">
    <name type="scientific">Ruegeria marina</name>
    <dbReference type="NCBI Taxonomy" id="639004"/>
    <lineage>
        <taxon>Bacteria</taxon>
        <taxon>Pseudomonadati</taxon>
        <taxon>Pseudomonadota</taxon>
        <taxon>Alphaproteobacteria</taxon>
        <taxon>Rhodobacterales</taxon>
        <taxon>Roseobacteraceae</taxon>
        <taxon>Ruegeria</taxon>
    </lineage>
</organism>
<evidence type="ECO:0000313" key="4">
    <source>
        <dbReference type="EMBL" id="SDE59548.1"/>
    </source>
</evidence>
<evidence type="ECO:0000256" key="2">
    <source>
        <dbReference type="SAM" id="MobiDB-lite"/>
    </source>
</evidence>
<dbReference type="GO" id="GO:0004713">
    <property type="term" value="F:protein tyrosine kinase activity"/>
    <property type="evidence" value="ECO:0007669"/>
    <property type="project" value="TreeGrafter"/>
</dbReference>
<evidence type="ECO:0000256" key="1">
    <source>
        <dbReference type="SAM" id="Coils"/>
    </source>
</evidence>
<accession>A0A1G7E737</accession>
<dbReference type="STRING" id="639004.SAMN04488239_12417"/>
<keyword evidence="3" id="KW-0812">Transmembrane</keyword>
<dbReference type="PANTHER" id="PTHR32309:SF13">
    <property type="entry name" value="FERRIC ENTEROBACTIN TRANSPORT PROTEIN FEPE"/>
    <property type="match status" value="1"/>
</dbReference>
<sequence>MTKTIQAVPSAEPGATGQKDAPAQAAQAAQPKPDQKPAAAPGAQAPNSPAAQAPKPQGAQTPNPQGPGAQAPNNPAAQAPKPQGAQAPKPQGQGQGQWQQPTVVVRPVASPATVKRRHWGLMASFGLLVLMPLLALAFYLWVVADDQYSSTTGFIVRSDEGEAASEMLGGLAQLAGANTASDSDILYEFIQSQEIVEEIDSMVDLRAHYSAGWPRDFLFTIWPDATLEDLVWYWQRVVRISYDRSSGLTEVRVLAFDRETARTIAAEIVRLSQELINDLNVQAREDALRYARADLDDAIARLKLAREEMTRFRTRTRIVDPVADLQGRMGVMNNLQQQLATALIEYDLLRDTVSASDPRVTNAERMIEVIRERIAIERQTFASSSTETGAVGEDYPSLLAEFESLTVDMKFAEETYRAALTALDLARANAARQSRYLATYIDPTLADDSEFPRRFVLIGLAGLFFVMLWSILALVYYSIRDRG</sequence>
<feature type="transmembrane region" description="Helical" evidence="3">
    <location>
        <begin position="119"/>
        <end position="142"/>
    </location>
</feature>
<dbReference type="PANTHER" id="PTHR32309">
    <property type="entry name" value="TYROSINE-PROTEIN KINASE"/>
    <property type="match status" value="1"/>
</dbReference>
<reference evidence="5" key="1">
    <citation type="submission" date="2016-10" db="EMBL/GenBank/DDBJ databases">
        <authorList>
            <person name="Varghese N."/>
            <person name="Submissions S."/>
        </authorList>
    </citation>
    <scope>NUCLEOTIDE SEQUENCE [LARGE SCALE GENOMIC DNA]</scope>
    <source>
        <strain evidence="5">CGMCC 1.9108</strain>
    </source>
</reference>
<evidence type="ECO:0000256" key="3">
    <source>
        <dbReference type="SAM" id="Phobius"/>
    </source>
</evidence>
<name>A0A1G7E737_9RHOB</name>
<feature type="coiled-coil region" evidence="1">
    <location>
        <begin position="288"/>
        <end position="352"/>
    </location>
</feature>
<feature type="transmembrane region" description="Helical" evidence="3">
    <location>
        <begin position="455"/>
        <end position="479"/>
    </location>
</feature>
<protein>
    <submittedName>
        <fullName evidence="4">Capsular polysaccharide transport system permease protein</fullName>
    </submittedName>
</protein>
<dbReference type="Proteomes" id="UP000199628">
    <property type="component" value="Unassembled WGS sequence"/>
</dbReference>
<keyword evidence="3" id="KW-1133">Transmembrane helix</keyword>
<dbReference type="GO" id="GO:0005886">
    <property type="term" value="C:plasma membrane"/>
    <property type="evidence" value="ECO:0007669"/>
    <property type="project" value="TreeGrafter"/>
</dbReference>
<dbReference type="AlphaFoldDB" id="A0A1G7E737"/>
<keyword evidence="1" id="KW-0175">Coiled coil</keyword>
<evidence type="ECO:0000313" key="5">
    <source>
        <dbReference type="Proteomes" id="UP000199628"/>
    </source>
</evidence>
<keyword evidence="3" id="KW-0472">Membrane</keyword>